<dbReference type="GO" id="GO:0005886">
    <property type="term" value="C:plasma membrane"/>
    <property type="evidence" value="ECO:0007669"/>
    <property type="project" value="UniProtKB-SubCell"/>
</dbReference>
<protein>
    <recommendedName>
        <fullName evidence="6">TVP38/TMEM64 family membrane protein</fullName>
    </recommendedName>
</protein>
<accession>A0A5C6C9R1</accession>
<dbReference type="OrthoDB" id="292332at2"/>
<reference evidence="9 10" key="1">
    <citation type="submission" date="2019-02" db="EMBL/GenBank/DDBJ databases">
        <title>Deep-cultivation of Planctomycetes and their phenomic and genomic characterization uncovers novel biology.</title>
        <authorList>
            <person name="Wiegand S."/>
            <person name="Jogler M."/>
            <person name="Boedeker C."/>
            <person name="Pinto D."/>
            <person name="Vollmers J."/>
            <person name="Rivas-Marin E."/>
            <person name="Kohn T."/>
            <person name="Peeters S.H."/>
            <person name="Heuer A."/>
            <person name="Rast P."/>
            <person name="Oberbeckmann S."/>
            <person name="Bunk B."/>
            <person name="Jeske O."/>
            <person name="Meyerdierks A."/>
            <person name="Storesund J.E."/>
            <person name="Kallscheuer N."/>
            <person name="Luecker S."/>
            <person name="Lage O.M."/>
            <person name="Pohl T."/>
            <person name="Merkel B.J."/>
            <person name="Hornburger P."/>
            <person name="Mueller R.-W."/>
            <person name="Bruemmer F."/>
            <person name="Labrenz M."/>
            <person name="Spormann A.M."/>
            <person name="Op Den Camp H."/>
            <person name="Overmann J."/>
            <person name="Amann R."/>
            <person name="Jetten M.S.M."/>
            <person name="Mascher T."/>
            <person name="Medema M.H."/>
            <person name="Devos D.P."/>
            <person name="Kaster A.-K."/>
            <person name="Ovreas L."/>
            <person name="Rohde M."/>
            <person name="Galperin M.Y."/>
            <person name="Jogler C."/>
        </authorList>
    </citation>
    <scope>NUCLEOTIDE SEQUENCE [LARGE SCALE GENOMIC DNA]</scope>
    <source>
        <strain evidence="9 10">Pla52o</strain>
    </source>
</reference>
<evidence type="ECO:0000256" key="7">
    <source>
        <dbReference type="SAM" id="MobiDB-lite"/>
    </source>
</evidence>
<feature type="transmembrane region" description="Helical" evidence="6">
    <location>
        <begin position="40"/>
        <end position="62"/>
    </location>
</feature>
<dbReference type="PANTHER" id="PTHR12677:SF59">
    <property type="entry name" value="GOLGI APPARATUS MEMBRANE PROTEIN TVP38-RELATED"/>
    <property type="match status" value="1"/>
</dbReference>
<comment type="caution">
    <text evidence="9">The sequence shown here is derived from an EMBL/GenBank/DDBJ whole genome shotgun (WGS) entry which is preliminary data.</text>
</comment>
<dbReference type="Pfam" id="PF09335">
    <property type="entry name" value="VTT_dom"/>
    <property type="match status" value="1"/>
</dbReference>
<gene>
    <name evidence="9" type="ORF">Pla52o_45360</name>
</gene>
<organism evidence="9 10">
    <name type="scientific">Novipirellula galeiformis</name>
    <dbReference type="NCBI Taxonomy" id="2528004"/>
    <lineage>
        <taxon>Bacteria</taxon>
        <taxon>Pseudomonadati</taxon>
        <taxon>Planctomycetota</taxon>
        <taxon>Planctomycetia</taxon>
        <taxon>Pirellulales</taxon>
        <taxon>Pirellulaceae</taxon>
        <taxon>Novipirellula</taxon>
    </lineage>
</organism>
<name>A0A5C6C9R1_9BACT</name>
<feature type="domain" description="VTT" evidence="8">
    <location>
        <begin position="64"/>
        <end position="181"/>
    </location>
</feature>
<evidence type="ECO:0000256" key="2">
    <source>
        <dbReference type="ARBA" id="ARBA00022475"/>
    </source>
</evidence>
<dbReference type="PANTHER" id="PTHR12677">
    <property type="entry name" value="GOLGI APPARATUS MEMBRANE PROTEIN TVP38-RELATED"/>
    <property type="match status" value="1"/>
</dbReference>
<feature type="transmembrane region" description="Helical" evidence="6">
    <location>
        <begin position="74"/>
        <end position="99"/>
    </location>
</feature>
<evidence type="ECO:0000256" key="3">
    <source>
        <dbReference type="ARBA" id="ARBA00022692"/>
    </source>
</evidence>
<keyword evidence="2 6" id="KW-1003">Cell membrane</keyword>
<evidence type="ECO:0000256" key="6">
    <source>
        <dbReference type="RuleBase" id="RU366058"/>
    </source>
</evidence>
<comment type="similarity">
    <text evidence="6">Belongs to the TVP38/TMEM64 family.</text>
</comment>
<evidence type="ECO:0000256" key="4">
    <source>
        <dbReference type="ARBA" id="ARBA00022989"/>
    </source>
</evidence>
<feature type="region of interest" description="Disordered" evidence="7">
    <location>
        <begin position="222"/>
        <end position="252"/>
    </location>
</feature>
<dbReference type="EMBL" id="SJPT01000008">
    <property type="protein sequence ID" value="TWU20657.1"/>
    <property type="molecule type" value="Genomic_DNA"/>
</dbReference>
<feature type="transmembrane region" description="Helical" evidence="6">
    <location>
        <begin position="194"/>
        <end position="214"/>
    </location>
</feature>
<comment type="subcellular location">
    <subcellularLocation>
        <location evidence="1 6">Cell membrane</location>
        <topology evidence="1 6">Multi-pass membrane protein</topology>
    </subcellularLocation>
</comment>
<dbReference type="AlphaFoldDB" id="A0A5C6C9R1"/>
<sequence>MIKTQKKKRGIGFAVAASLAVVAVIRIANDFDPHTARDWVQSQGAIGMLVFTLISILMISTVTPKTAISVSAGAMYGTLWGTLLILVIATTAAWINYWVGRRLLCKRTSEDPVNDHDSWHTALREMAADANIGVHLLVRLSPIPTMVIGYSMGAFQAKPKPYLAAAMLAVFPQAVWVHSGSSAILLGTPYESNLAWLSTLVSIGVAATMSILGPREAMKRIRNRTSHSRAPSHPRSPSQPTPSQPTTEPRLP</sequence>
<keyword evidence="10" id="KW-1185">Reference proteome</keyword>
<proteinExistence type="inferred from homology"/>
<feature type="transmembrane region" description="Helical" evidence="6">
    <location>
        <begin position="12"/>
        <end position="28"/>
    </location>
</feature>
<feature type="transmembrane region" description="Helical" evidence="6">
    <location>
        <begin position="162"/>
        <end position="188"/>
    </location>
</feature>
<dbReference type="InterPro" id="IPR015414">
    <property type="entry name" value="TMEM64"/>
</dbReference>
<dbReference type="RefSeq" id="WP_146596556.1">
    <property type="nucleotide sequence ID" value="NZ_SJPT01000008.1"/>
</dbReference>
<dbReference type="Proteomes" id="UP000316304">
    <property type="component" value="Unassembled WGS sequence"/>
</dbReference>
<dbReference type="InterPro" id="IPR032816">
    <property type="entry name" value="VTT_dom"/>
</dbReference>
<feature type="compositionally biased region" description="Basic residues" evidence="7">
    <location>
        <begin position="222"/>
        <end position="232"/>
    </location>
</feature>
<evidence type="ECO:0000256" key="5">
    <source>
        <dbReference type="ARBA" id="ARBA00023136"/>
    </source>
</evidence>
<keyword evidence="4 6" id="KW-1133">Transmembrane helix</keyword>
<evidence type="ECO:0000313" key="9">
    <source>
        <dbReference type="EMBL" id="TWU20657.1"/>
    </source>
</evidence>
<keyword evidence="3 6" id="KW-0812">Transmembrane</keyword>
<evidence type="ECO:0000256" key="1">
    <source>
        <dbReference type="ARBA" id="ARBA00004651"/>
    </source>
</evidence>
<evidence type="ECO:0000259" key="8">
    <source>
        <dbReference type="Pfam" id="PF09335"/>
    </source>
</evidence>
<keyword evidence="5 6" id="KW-0472">Membrane</keyword>
<evidence type="ECO:0000313" key="10">
    <source>
        <dbReference type="Proteomes" id="UP000316304"/>
    </source>
</evidence>